<organism evidence="1 2">
    <name type="scientific">Liparis tanakae</name>
    <name type="common">Tanaka's snailfish</name>
    <dbReference type="NCBI Taxonomy" id="230148"/>
    <lineage>
        <taxon>Eukaryota</taxon>
        <taxon>Metazoa</taxon>
        <taxon>Chordata</taxon>
        <taxon>Craniata</taxon>
        <taxon>Vertebrata</taxon>
        <taxon>Euteleostomi</taxon>
        <taxon>Actinopterygii</taxon>
        <taxon>Neopterygii</taxon>
        <taxon>Teleostei</taxon>
        <taxon>Neoteleostei</taxon>
        <taxon>Acanthomorphata</taxon>
        <taxon>Eupercaria</taxon>
        <taxon>Perciformes</taxon>
        <taxon>Cottioidei</taxon>
        <taxon>Cottales</taxon>
        <taxon>Liparidae</taxon>
        <taxon>Liparis</taxon>
    </lineage>
</organism>
<protein>
    <submittedName>
        <fullName evidence="1">Uncharacterized protein</fullName>
    </submittedName>
</protein>
<proteinExistence type="predicted"/>
<evidence type="ECO:0000313" key="2">
    <source>
        <dbReference type="Proteomes" id="UP000314294"/>
    </source>
</evidence>
<sequence>MENTENTENMENINPCRPHLPDPFSCVTWSSREVLCDWLDPVERGNRGNRRARGPSVTKPLVRLSARRPVKRGLTVTPSALADDHVVRHGELVLQGHAAALHRVQRAQLPGAAACVTSRGSVTAGLDETLLPPGGHPGKSLPLVLETSTPGRSRAAVGSLGAVFGSSGDGIWLTDWNTSRFSVSLRRHFD</sequence>
<name>A0A4Z2FXD7_9TELE</name>
<evidence type="ECO:0000313" key="1">
    <source>
        <dbReference type="EMBL" id="TNN45889.1"/>
    </source>
</evidence>
<dbReference type="EMBL" id="SRLO01000818">
    <property type="protein sequence ID" value="TNN45889.1"/>
    <property type="molecule type" value="Genomic_DNA"/>
</dbReference>
<reference evidence="1 2" key="1">
    <citation type="submission" date="2019-03" db="EMBL/GenBank/DDBJ databases">
        <title>First draft genome of Liparis tanakae, snailfish: a comprehensive survey of snailfish specific genes.</title>
        <authorList>
            <person name="Kim W."/>
            <person name="Song I."/>
            <person name="Jeong J.-H."/>
            <person name="Kim D."/>
            <person name="Kim S."/>
            <person name="Ryu S."/>
            <person name="Song J.Y."/>
            <person name="Lee S.K."/>
        </authorList>
    </citation>
    <scope>NUCLEOTIDE SEQUENCE [LARGE SCALE GENOMIC DNA]</scope>
    <source>
        <tissue evidence="1">Muscle</tissue>
    </source>
</reference>
<accession>A0A4Z2FXD7</accession>
<keyword evidence="2" id="KW-1185">Reference proteome</keyword>
<dbReference type="Proteomes" id="UP000314294">
    <property type="component" value="Unassembled WGS sequence"/>
</dbReference>
<dbReference type="AlphaFoldDB" id="A0A4Z2FXD7"/>
<comment type="caution">
    <text evidence="1">The sequence shown here is derived from an EMBL/GenBank/DDBJ whole genome shotgun (WGS) entry which is preliminary data.</text>
</comment>
<gene>
    <name evidence="1" type="ORF">EYF80_043921</name>
</gene>